<dbReference type="SUPFAM" id="SSF51182">
    <property type="entry name" value="RmlC-like cupins"/>
    <property type="match status" value="1"/>
</dbReference>
<evidence type="ECO:0000313" key="2">
    <source>
        <dbReference type="Proteomes" id="UP000093044"/>
    </source>
</evidence>
<gene>
    <name evidence="1" type="ORF">BED41_12300</name>
</gene>
<evidence type="ECO:0000313" key="1">
    <source>
        <dbReference type="EMBL" id="ANZ45794.1"/>
    </source>
</evidence>
<dbReference type="InterPro" id="IPR011051">
    <property type="entry name" value="RmlC_Cupin_sf"/>
</dbReference>
<name>A0A1B2I754_9BACT</name>
<dbReference type="Proteomes" id="UP000093044">
    <property type="component" value="Chromosome"/>
</dbReference>
<dbReference type="InterPro" id="IPR047713">
    <property type="entry name" value="DHCW_cupin"/>
</dbReference>
<reference evidence="1" key="1">
    <citation type="submission" date="2016-08" db="EMBL/GenBank/DDBJ databases">
        <title>Complete genome of Cloacibacillus porcorum.</title>
        <authorList>
            <person name="Looft T."/>
            <person name="Bayles D.O."/>
            <person name="Alt D.P."/>
        </authorList>
    </citation>
    <scope>NUCLEOTIDE SEQUENCE [LARGE SCALE GENOMIC DNA]</scope>
    <source>
        <strain evidence="1">CL-84</strain>
    </source>
</reference>
<dbReference type="KEGG" id="cpor:BED41_12300"/>
<protein>
    <submittedName>
        <fullName evidence="1">Uncharacterized protein</fullName>
    </submittedName>
</protein>
<accession>A0A1B2I754</accession>
<dbReference type="GeneID" id="83058628"/>
<dbReference type="Gene3D" id="2.60.120.10">
    <property type="entry name" value="Jelly Rolls"/>
    <property type="match status" value="1"/>
</dbReference>
<dbReference type="AlphaFoldDB" id="A0A1B2I754"/>
<dbReference type="OrthoDB" id="9794443at2"/>
<dbReference type="RefSeq" id="WP_066746758.1">
    <property type="nucleotide sequence ID" value="NZ_CALCLR010000078.1"/>
</dbReference>
<organism evidence="1 2">
    <name type="scientific">Cloacibacillus porcorum</name>
    <dbReference type="NCBI Taxonomy" id="1197717"/>
    <lineage>
        <taxon>Bacteria</taxon>
        <taxon>Thermotogati</taxon>
        <taxon>Synergistota</taxon>
        <taxon>Synergistia</taxon>
        <taxon>Synergistales</taxon>
        <taxon>Synergistaceae</taxon>
        <taxon>Cloacibacillus</taxon>
    </lineage>
</organism>
<proteinExistence type="predicted"/>
<dbReference type="STRING" id="1197717.BED41_12300"/>
<dbReference type="InterPro" id="IPR014710">
    <property type="entry name" value="RmlC-like_jellyroll"/>
</dbReference>
<sequence length="110" mass="12473">MKIEGIPYQTVDWNKIEAVPHRGESGEALWRTFEKGNIRARLVEYGPGYLADHWCPRGHVLFVLEGSVISELEDGTKEELTPGMGYVAEDDDKNRHRSFSPNGVKLFIVD</sequence>
<keyword evidence="2" id="KW-1185">Reference proteome</keyword>
<dbReference type="NCBIfam" id="NF038084">
    <property type="entry name" value="DHCW_cupin"/>
    <property type="match status" value="1"/>
</dbReference>
<dbReference type="EMBL" id="CP016757">
    <property type="protein sequence ID" value="ANZ45794.1"/>
    <property type="molecule type" value="Genomic_DNA"/>
</dbReference>